<feature type="region of interest" description="Disordered" evidence="1">
    <location>
        <begin position="235"/>
        <end position="254"/>
    </location>
</feature>
<feature type="compositionally biased region" description="Low complexity" evidence="1">
    <location>
        <begin position="245"/>
        <end position="254"/>
    </location>
</feature>
<dbReference type="OrthoDB" id="850529at2759"/>
<dbReference type="Pfam" id="PF14223">
    <property type="entry name" value="Retrotran_gag_2"/>
    <property type="match status" value="1"/>
</dbReference>
<dbReference type="AlphaFoldDB" id="S8DWS2"/>
<feature type="compositionally biased region" description="Polar residues" evidence="1">
    <location>
        <begin position="177"/>
        <end position="186"/>
    </location>
</feature>
<dbReference type="EMBL" id="AUSU01002981">
    <property type="protein sequence ID" value="EPS67678.1"/>
    <property type="molecule type" value="Genomic_DNA"/>
</dbReference>
<evidence type="ECO:0000256" key="1">
    <source>
        <dbReference type="SAM" id="MobiDB-lite"/>
    </source>
</evidence>
<proteinExistence type="predicted"/>
<evidence type="ECO:0000313" key="4">
    <source>
        <dbReference type="Proteomes" id="UP000015453"/>
    </source>
</evidence>
<dbReference type="InterPro" id="IPR013103">
    <property type="entry name" value="RVT_2"/>
</dbReference>
<evidence type="ECO:0000259" key="2">
    <source>
        <dbReference type="Pfam" id="PF07727"/>
    </source>
</evidence>
<dbReference type="PANTHER" id="PTHR11439:SF524">
    <property type="entry name" value="RNA-DIRECTED DNA POLYMERASE, PROTEIN KINASE RLK-PELLE-DLSV FAMILY"/>
    <property type="match status" value="1"/>
</dbReference>
<feature type="compositionally biased region" description="Polar residues" evidence="1">
    <location>
        <begin position="194"/>
        <end position="212"/>
    </location>
</feature>
<protein>
    <recommendedName>
        <fullName evidence="2">Reverse transcriptase Ty1/copia-type domain-containing protein</fullName>
    </recommendedName>
</protein>
<dbReference type="InterPro" id="IPR043502">
    <property type="entry name" value="DNA/RNA_pol_sf"/>
</dbReference>
<keyword evidence="4" id="KW-1185">Reference proteome</keyword>
<dbReference type="SUPFAM" id="SSF56672">
    <property type="entry name" value="DNA/RNA polymerases"/>
    <property type="match status" value="1"/>
</dbReference>
<dbReference type="Proteomes" id="UP000015453">
    <property type="component" value="Unassembled WGS sequence"/>
</dbReference>
<feature type="region of interest" description="Disordered" evidence="1">
    <location>
        <begin position="177"/>
        <end position="226"/>
    </location>
</feature>
<feature type="domain" description="Reverse transcriptase Ty1/copia-type" evidence="2">
    <location>
        <begin position="517"/>
        <end position="577"/>
    </location>
</feature>
<dbReference type="Pfam" id="PF07727">
    <property type="entry name" value="RVT_2"/>
    <property type="match status" value="1"/>
</dbReference>
<organism evidence="3 4">
    <name type="scientific">Genlisea aurea</name>
    <dbReference type="NCBI Taxonomy" id="192259"/>
    <lineage>
        <taxon>Eukaryota</taxon>
        <taxon>Viridiplantae</taxon>
        <taxon>Streptophyta</taxon>
        <taxon>Embryophyta</taxon>
        <taxon>Tracheophyta</taxon>
        <taxon>Spermatophyta</taxon>
        <taxon>Magnoliopsida</taxon>
        <taxon>eudicotyledons</taxon>
        <taxon>Gunneridae</taxon>
        <taxon>Pentapetalae</taxon>
        <taxon>asterids</taxon>
        <taxon>lamiids</taxon>
        <taxon>Lamiales</taxon>
        <taxon>Lentibulariaceae</taxon>
        <taxon>Genlisea</taxon>
    </lineage>
</organism>
<dbReference type="PANTHER" id="PTHR11439">
    <property type="entry name" value="GAG-POL-RELATED RETROTRANSPOSON"/>
    <property type="match status" value="1"/>
</dbReference>
<reference evidence="3 4" key="1">
    <citation type="journal article" date="2013" name="BMC Genomics">
        <title>The miniature genome of a carnivorous plant Genlisea aurea contains a low number of genes and short non-coding sequences.</title>
        <authorList>
            <person name="Leushkin E.V."/>
            <person name="Sutormin R.A."/>
            <person name="Nabieva E.R."/>
            <person name="Penin A.A."/>
            <person name="Kondrashov A.S."/>
            <person name="Logacheva M.D."/>
        </authorList>
    </citation>
    <scope>NUCLEOTIDE SEQUENCE [LARGE SCALE GENOMIC DNA]</scope>
</reference>
<evidence type="ECO:0000313" key="3">
    <source>
        <dbReference type="EMBL" id="EPS67678.1"/>
    </source>
</evidence>
<name>S8DWS2_9LAMI</name>
<comment type="caution">
    <text evidence="3">The sequence shown here is derived from an EMBL/GenBank/DDBJ whole genome shotgun (WGS) entry which is preliminary data.</text>
</comment>
<dbReference type="CDD" id="cd09272">
    <property type="entry name" value="RNase_HI_RT_Ty1"/>
    <property type="match status" value="1"/>
</dbReference>
<sequence length="892" mass="99636">MAFGLAESQGLSGHLTGEIKAPQQYEDLPADAPIPAARALTAAYIRWRTADRLLRSWLLSTVSDETWPLIVGCDTVESIWTALQDAFALQSDERRYSLRLQLAQMRKKSDQSLDDYLMKFKTVIDNLGAIGDHVPDGERVYCLLTSLGSAYDVFSTSMLKEPRPSYRDLIPQLQSFERQKGNQSRFSSERRGFQAQTGQRGNQQRNAYSTQGKVFPPPPGKRRMTPREREMYQNEEIDESNPALSSQTSSPVSVVTHPVPDSPFIASSDTIPAVNIINGVSHQGPVTQAADAVEIPAQSETATLLTSEPAETTIPSPNLESGTFENLDLNDFVVDLAGVSAETSCDLNKEIEEGNVNEVPTGPMSLERVFVSDEPVMESPKSYPTSIENAVVAEEETGAQLPESVVSDEPMLESPESDPALIENVVVAEEETGDQRPESVSNLNLITNEVAAAGRVVTGRVHPMVTRSQVGIRKPNPKYALSVVSNIPVEPRTVREALTHVGWKKAMDEELEALHKNDTWDLVPKDGIRHVIGCKWVYKAKLNPDGTLNRLKARLVAKGYNQVDGIDYTETFSPVIRPGLIEQLSSEFAMKDLGILHHFLGVQLKYTEDGVLLTQAHYALSVLDRFGYKECKPAETPLVSKVNLQLPSKLLSDPTPFRALVGALQYLTFTRPDIAYSVNFVAQFMQSPSEYHHLLATRILKYVKHTIHLGLYYERNSPLQLNAYSDADWAACPLTRRSVTGYCVLLGQNPISWSSKKQHTVSRSSTEAEYRAMAHTAAEVTWIQFLLRDIKVELIKTPVLHCDNLSALHLTVNPVFHARSKHVEIDYHFVRERVALGYLTTRHIPTRHQLADLFTKRMTCERLTFLKSKLCLKPLLNERRSIEKDETSHQQT</sequence>
<accession>S8DWS2</accession>
<gene>
    <name evidence="3" type="ORF">M569_07096</name>
</gene>